<feature type="transmembrane region" description="Helical" evidence="1">
    <location>
        <begin position="48"/>
        <end position="71"/>
    </location>
</feature>
<gene>
    <name evidence="2" type="ORF">SE18_16010</name>
</gene>
<feature type="transmembrane region" description="Helical" evidence="1">
    <location>
        <begin position="246"/>
        <end position="267"/>
    </location>
</feature>
<evidence type="ECO:0008006" key="4">
    <source>
        <dbReference type="Google" id="ProtNLM"/>
    </source>
</evidence>
<reference evidence="2 3" key="1">
    <citation type="submission" date="2015-07" db="EMBL/GenBank/DDBJ databases">
        <title>Whole genome sequence of Herpetosiphon geysericola DSM 7119.</title>
        <authorList>
            <person name="Hemp J."/>
            <person name="Ward L.M."/>
            <person name="Pace L.A."/>
            <person name="Fischer W.W."/>
        </authorList>
    </citation>
    <scope>NUCLEOTIDE SEQUENCE [LARGE SCALE GENOMIC DNA]</scope>
    <source>
        <strain evidence="2 3">DSM 7119</strain>
    </source>
</reference>
<feature type="transmembrane region" description="Helical" evidence="1">
    <location>
        <begin position="306"/>
        <end position="326"/>
    </location>
</feature>
<dbReference type="OrthoDB" id="2533487at2"/>
<protein>
    <recommendedName>
        <fullName evidence="4">Heparan-alpha-glucosaminide N-acetyltransferase catalytic domain-containing protein</fullName>
    </recommendedName>
</protein>
<dbReference type="RefSeq" id="WP_054535471.1">
    <property type="nucleotide sequence ID" value="NZ_LGKP01000025.1"/>
</dbReference>
<dbReference type="AlphaFoldDB" id="A0A0P6YQ82"/>
<feature type="transmembrane region" description="Helical" evidence="1">
    <location>
        <begin position="121"/>
        <end position="141"/>
    </location>
</feature>
<evidence type="ECO:0000256" key="1">
    <source>
        <dbReference type="SAM" id="Phobius"/>
    </source>
</evidence>
<feature type="transmembrane region" description="Helical" evidence="1">
    <location>
        <begin position="153"/>
        <end position="170"/>
    </location>
</feature>
<evidence type="ECO:0000313" key="2">
    <source>
        <dbReference type="EMBL" id="KPL85196.1"/>
    </source>
</evidence>
<name>A0A0P6YQ82_9CHLR</name>
<feature type="transmembrane region" description="Helical" evidence="1">
    <location>
        <begin position="190"/>
        <end position="208"/>
    </location>
</feature>
<keyword evidence="3" id="KW-1185">Reference proteome</keyword>
<feature type="transmembrane region" description="Helical" evidence="1">
    <location>
        <begin position="279"/>
        <end position="300"/>
    </location>
</feature>
<organism evidence="2 3">
    <name type="scientific">Herpetosiphon geysericola</name>
    <dbReference type="NCBI Taxonomy" id="70996"/>
    <lineage>
        <taxon>Bacteria</taxon>
        <taxon>Bacillati</taxon>
        <taxon>Chloroflexota</taxon>
        <taxon>Chloroflexia</taxon>
        <taxon>Herpetosiphonales</taxon>
        <taxon>Herpetosiphonaceae</taxon>
        <taxon>Herpetosiphon</taxon>
    </lineage>
</organism>
<dbReference type="Proteomes" id="UP000050277">
    <property type="component" value="Unassembled WGS sequence"/>
</dbReference>
<comment type="caution">
    <text evidence="2">The sequence shown here is derived from an EMBL/GenBank/DDBJ whole genome shotgun (WGS) entry which is preliminary data.</text>
</comment>
<keyword evidence="1" id="KW-1133">Transmembrane helix</keyword>
<keyword evidence="1" id="KW-0812">Transmembrane</keyword>
<accession>A0A0P6YQ82</accession>
<feature type="transmembrane region" description="Helical" evidence="1">
    <location>
        <begin position="20"/>
        <end position="36"/>
    </location>
</feature>
<evidence type="ECO:0000313" key="3">
    <source>
        <dbReference type="Proteomes" id="UP000050277"/>
    </source>
</evidence>
<feature type="transmembrane region" description="Helical" evidence="1">
    <location>
        <begin position="83"/>
        <end position="101"/>
    </location>
</feature>
<sequence length="335" mass="37992">MAQPIATARPRNHSIDVMKGLLVWGMILAHVIKFSADRQWKQVQLGEFIGDASSFAGFVFCFGYAARFAYLNDQPRYRQMISTIIKLVVAYYVSGLMSMLLIENQPLTWPRLVDLITFQKLPMYCEFLISFAILLSVAMLARTPLRWLLQRPWLMLGLIGLLVGTTFFPYAKVTSVPLSLLVGTNPPLAYPFPALQYSPIFFLGMLFAQQQWRGSWPTWLLGGLGFAWLVWRSLEQQPFTRFPPSWHWIVGGLAAALLWFSLASLLARSSWFVRFLQPIGANTLVYLLLSNLIIFKSIPFAEPLGLVYSIAYTAIIIGVIWFVLSISRPTPSAQR</sequence>
<proteinExistence type="predicted"/>
<feature type="transmembrane region" description="Helical" evidence="1">
    <location>
        <begin position="215"/>
        <end position="234"/>
    </location>
</feature>
<keyword evidence="1" id="KW-0472">Membrane</keyword>
<dbReference type="EMBL" id="LGKP01000025">
    <property type="protein sequence ID" value="KPL85196.1"/>
    <property type="molecule type" value="Genomic_DNA"/>
</dbReference>